<name>A0AAN7Y926_9EURO</name>
<feature type="region of interest" description="Disordered" evidence="3">
    <location>
        <begin position="121"/>
        <end position="226"/>
    </location>
</feature>
<feature type="binding site" evidence="2">
    <location>
        <position position="376"/>
    </location>
    <ligand>
        <name>a divalent metal cation</name>
        <dbReference type="ChEBI" id="CHEBI:60240"/>
        <label>1</label>
    </ligand>
</feature>
<dbReference type="Proteomes" id="UP001309876">
    <property type="component" value="Unassembled WGS sequence"/>
</dbReference>
<feature type="region of interest" description="Disordered" evidence="3">
    <location>
        <begin position="398"/>
        <end position="424"/>
    </location>
</feature>
<evidence type="ECO:0000256" key="2">
    <source>
        <dbReference type="PIRSR" id="PIRSR602678-1"/>
    </source>
</evidence>
<evidence type="ECO:0000256" key="3">
    <source>
        <dbReference type="SAM" id="MobiDB-lite"/>
    </source>
</evidence>
<dbReference type="PANTHER" id="PTHR13799:SF13">
    <property type="entry name" value="NIF3-LIKE PROTEIN 1"/>
    <property type="match status" value="1"/>
</dbReference>
<dbReference type="SUPFAM" id="SSF102705">
    <property type="entry name" value="NIF3 (NGG1p interacting factor 3)-like"/>
    <property type="match status" value="1"/>
</dbReference>
<dbReference type="GO" id="GO:0005739">
    <property type="term" value="C:mitochondrion"/>
    <property type="evidence" value="ECO:0007669"/>
    <property type="project" value="TreeGrafter"/>
</dbReference>
<comment type="caution">
    <text evidence="4">The sequence shown here is derived from an EMBL/GenBank/DDBJ whole genome shotgun (WGS) entry which is preliminary data.</text>
</comment>
<dbReference type="Gene3D" id="3.40.1390.30">
    <property type="entry name" value="NIF3 (NGG1p interacting factor 3)-like"/>
    <property type="match status" value="2"/>
</dbReference>
<dbReference type="GO" id="GO:0046872">
    <property type="term" value="F:metal ion binding"/>
    <property type="evidence" value="ECO:0007669"/>
    <property type="project" value="UniProtKB-KW"/>
</dbReference>
<evidence type="ECO:0000256" key="1">
    <source>
        <dbReference type="ARBA" id="ARBA00006964"/>
    </source>
</evidence>
<gene>
    <name evidence="4" type="ORF">LTR05_007353</name>
</gene>
<feature type="binding site" evidence="2">
    <location>
        <position position="76"/>
    </location>
    <ligand>
        <name>a divalent metal cation</name>
        <dbReference type="ChEBI" id="CHEBI:60240"/>
        <label>1</label>
    </ligand>
</feature>
<dbReference type="InterPro" id="IPR036069">
    <property type="entry name" value="DUF34/NIF3_sf"/>
</dbReference>
<keyword evidence="2" id="KW-0479">Metal-binding</keyword>
<sequence>MARVSPFSHAVVASMRHLYPEVLADKSFDNTGLLLEAPIPTHLPRKSNSVLLTIDLTKAVADEAIEENHSLVVAYHPIIFRGLKSITLDDSQQQSLLRLASHGVSVYCPHTAVDIVPNVTGKIEPSPEPMAVSSAEAKQQLEDTIPEQSEPVSETDVTTSEDEEPITPSDVKPNGHMSDPFVEKDPTTPKPKPKRPNGVHRTYSKPSYPLHIRDQEEDSPPHRIPSPIQSSPNTTFHHSVIPHVRTVITSSPSSALETANAARSTSQGEPYYTSSNSGSGRLITFEHPQPLSALITRIAYATGTPKGFPVAIPQDRSLESIRIKTVGTCPGSGSSVIRNAKTPPDLVFTGEMSHHEALAAIEQGRCVISLFHSNSERGYLDGVMRELLEEEVQKRWKDERERTKAEDNQGEMTKEITGDDSVSVVVSRRDRDPFGIVVLQESGVRGEAVS</sequence>
<organism evidence="4 5">
    <name type="scientific">Lithohypha guttulata</name>
    <dbReference type="NCBI Taxonomy" id="1690604"/>
    <lineage>
        <taxon>Eukaryota</taxon>
        <taxon>Fungi</taxon>
        <taxon>Dikarya</taxon>
        <taxon>Ascomycota</taxon>
        <taxon>Pezizomycotina</taxon>
        <taxon>Eurotiomycetes</taxon>
        <taxon>Chaetothyriomycetidae</taxon>
        <taxon>Chaetothyriales</taxon>
        <taxon>Trichomeriaceae</taxon>
        <taxon>Lithohypha</taxon>
    </lineage>
</organism>
<comment type="similarity">
    <text evidence="1">Belongs to the GTP cyclohydrolase I type 2/NIF3 family.</text>
</comment>
<evidence type="ECO:0000313" key="4">
    <source>
        <dbReference type="EMBL" id="KAK5082210.1"/>
    </source>
</evidence>
<proteinExistence type="inferred from homology"/>
<feature type="binding site" evidence="2">
    <location>
        <position position="114"/>
    </location>
    <ligand>
        <name>a divalent metal cation</name>
        <dbReference type="ChEBI" id="CHEBI:60240"/>
        <label>1</label>
    </ligand>
</feature>
<feature type="binding site" evidence="2">
    <location>
        <position position="372"/>
    </location>
    <ligand>
        <name>a divalent metal cation</name>
        <dbReference type="ChEBI" id="CHEBI:60240"/>
        <label>1</label>
    </ligand>
</feature>
<dbReference type="PANTHER" id="PTHR13799">
    <property type="entry name" value="NGG1 INTERACTING FACTOR 3"/>
    <property type="match status" value="1"/>
</dbReference>
<dbReference type="AlphaFoldDB" id="A0AAN7Y926"/>
<dbReference type="Pfam" id="PF01784">
    <property type="entry name" value="DUF34_NIF3"/>
    <property type="match status" value="1"/>
</dbReference>
<accession>A0AAN7Y926</accession>
<protein>
    <submittedName>
        <fullName evidence="4">Uncharacterized protein</fullName>
    </submittedName>
</protein>
<dbReference type="FunFam" id="3.40.1390.30:FF:000001">
    <property type="entry name" value="GTP cyclohydrolase 1 type 2"/>
    <property type="match status" value="1"/>
</dbReference>
<feature type="region of interest" description="Disordered" evidence="3">
    <location>
        <begin position="258"/>
        <end position="280"/>
    </location>
</feature>
<feature type="compositionally biased region" description="Polar residues" evidence="3">
    <location>
        <begin position="258"/>
        <end position="279"/>
    </location>
</feature>
<evidence type="ECO:0000313" key="5">
    <source>
        <dbReference type="Proteomes" id="UP001309876"/>
    </source>
</evidence>
<reference evidence="4 5" key="1">
    <citation type="submission" date="2023-08" db="EMBL/GenBank/DDBJ databases">
        <title>Black Yeasts Isolated from many extreme environments.</title>
        <authorList>
            <person name="Coleine C."/>
            <person name="Stajich J.E."/>
            <person name="Selbmann L."/>
        </authorList>
    </citation>
    <scope>NUCLEOTIDE SEQUENCE [LARGE SCALE GENOMIC DNA]</scope>
    <source>
        <strain evidence="4 5">CCFEE 5910</strain>
    </source>
</reference>
<dbReference type="InterPro" id="IPR002678">
    <property type="entry name" value="DUF34/NIF3"/>
</dbReference>
<dbReference type="EMBL" id="JAVRRJ010000008">
    <property type="protein sequence ID" value="KAK5082210.1"/>
    <property type="molecule type" value="Genomic_DNA"/>
</dbReference>
<feature type="compositionally biased region" description="Basic and acidic residues" evidence="3">
    <location>
        <begin position="398"/>
        <end position="417"/>
    </location>
</feature>
<keyword evidence="5" id="KW-1185">Reference proteome</keyword>